<evidence type="ECO:0000313" key="2">
    <source>
        <dbReference type="EMBL" id="SCW45471.1"/>
    </source>
</evidence>
<dbReference type="EMBL" id="FMTS01000001">
    <property type="protein sequence ID" value="SCW45471.1"/>
    <property type="molecule type" value="Genomic_DNA"/>
</dbReference>
<dbReference type="PROSITE" id="PS51257">
    <property type="entry name" value="PROKAR_LIPOPROTEIN"/>
    <property type="match status" value="1"/>
</dbReference>
<reference evidence="3" key="1">
    <citation type="submission" date="2016-10" db="EMBL/GenBank/DDBJ databases">
        <authorList>
            <person name="Varghese N."/>
            <person name="Submissions S."/>
        </authorList>
    </citation>
    <scope>NUCLEOTIDE SEQUENCE [LARGE SCALE GENOMIC DNA]</scope>
    <source>
        <strain evidence="3">CGMCC 1.3431</strain>
    </source>
</reference>
<name>A0A1G4QM34_9CAUL</name>
<feature type="signal peptide" evidence="1">
    <location>
        <begin position="1"/>
        <end position="19"/>
    </location>
</feature>
<accession>A0A1G4QM34</accession>
<gene>
    <name evidence="2" type="ORF">SAMN02927928_1348</name>
</gene>
<protein>
    <recommendedName>
        <fullName evidence="4">Lipoprotein</fullName>
    </recommendedName>
</protein>
<feature type="chain" id="PRO_5011437229" description="Lipoprotein" evidence="1">
    <location>
        <begin position="20"/>
        <end position="232"/>
    </location>
</feature>
<dbReference type="OrthoDB" id="1144014at2"/>
<dbReference type="Proteomes" id="UP000199150">
    <property type="component" value="Unassembled WGS sequence"/>
</dbReference>
<evidence type="ECO:0000313" key="3">
    <source>
        <dbReference type="Proteomes" id="UP000199150"/>
    </source>
</evidence>
<dbReference type="RefSeq" id="WP_090645216.1">
    <property type="nucleotide sequence ID" value="NZ_CBCRYE010000001.1"/>
</dbReference>
<proteinExistence type="predicted"/>
<organism evidence="2 3">
    <name type="scientific">Asticcacaulis taihuensis</name>
    <dbReference type="NCBI Taxonomy" id="260084"/>
    <lineage>
        <taxon>Bacteria</taxon>
        <taxon>Pseudomonadati</taxon>
        <taxon>Pseudomonadota</taxon>
        <taxon>Alphaproteobacteria</taxon>
        <taxon>Caulobacterales</taxon>
        <taxon>Caulobacteraceae</taxon>
        <taxon>Asticcacaulis</taxon>
    </lineage>
</organism>
<evidence type="ECO:0008006" key="4">
    <source>
        <dbReference type="Google" id="ProtNLM"/>
    </source>
</evidence>
<evidence type="ECO:0000256" key="1">
    <source>
        <dbReference type="SAM" id="SignalP"/>
    </source>
</evidence>
<sequence>MKSKIVAASLAVIALSACSPRGPSETPASSEAAVSSLAPADYTSLATVMTCDWPVKKTDTAESLLATYKSYAQVTDIPGAEGIMQKGVVLYGNDPRRRVEVFFYDDALTEVSTVLIRGDSQWSGPKGLHLGSTLADVEGANEKPFKLSGFDWDYGGYVSDFNRGKLAKIKGNCIFGVRLGLPENGGPVAASIEGERTLVSSDAVVVAARPVVQELSVGWPKPEAPTEDDTDQ</sequence>
<dbReference type="STRING" id="260084.SAMN02927928_1348"/>
<dbReference type="AlphaFoldDB" id="A0A1G4QM34"/>
<keyword evidence="3" id="KW-1185">Reference proteome</keyword>
<keyword evidence="1" id="KW-0732">Signal</keyword>